<dbReference type="Gene3D" id="3.40.1390.10">
    <property type="entry name" value="MurE/MurF, N-terminal domain"/>
    <property type="match status" value="1"/>
</dbReference>
<dbReference type="InterPro" id="IPR011004">
    <property type="entry name" value="Trimer_LpxA-like_sf"/>
</dbReference>
<keyword evidence="6" id="KW-0012">Acyltransferase</keyword>
<keyword evidence="1" id="KW-0444">Lipid biosynthesis</keyword>
<dbReference type="NCBIfam" id="TIGR01853">
    <property type="entry name" value="lipid_A_lpxD"/>
    <property type="match status" value="1"/>
</dbReference>
<dbReference type="Pfam" id="PF00132">
    <property type="entry name" value="Hexapep"/>
    <property type="match status" value="2"/>
</dbReference>
<evidence type="ECO:0000313" key="8">
    <source>
        <dbReference type="EMBL" id="SUZ81830.1"/>
    </source>
</evidence>
<dbReference type="HAMAP" id="MF_00523">
    <property type="entry name" value="LpxD"/>
    <property type="match status" value="1"/>
</dbReference>
<gene>
    <name evidence="8" type="ORF">METZ01_LOCUS34684</name>
</gene>
<dbReference type="NCBIfam" id="NF002060">
    <property type="entry name" value="PRK00892.1"/>
    <property type="match status" value="1"/>
</dbReference>
<evidence type="ECO:0000256" key="5">
    <source>
        <dbReference type="ARBA" id="ARBA00023098"/>
    </source>
</evidence>
<dbReference type="Pfam" id="PF04613">
    <property type="entry name" value="LpxD"/>
    <property type="match status" value="1"/>
</dbReference>
<dbReference type="GO" id="GO:0016410">
    <property type="term" value="F:N-acyltransferase activity"/>
    <property type="evidence" value="ECO:0007669"/>
    <property type="project" value="InterPro"/>
</dbReference>
<feature type="non-terminal residue" evidence="8">
    <location>
        <position position="1"/>
    </location>
</feature>
<reference evidence="8" key="1">
    <citation type="submission" date="2018-05" db="EMBL/GenBank/DDBJ databases">
        <authorList>
            <person name="Lanie J.A."/>
            <person name="Ng W.-L."/>
            <person name="Kazmierczak K.M."/>
            <person name="Andrzejewski T.M."/>
            <person name="Davidsen T.M."/>
            <person name="Wayne K.J."/>
            <person name="Tettelin H."/>
            <person name="Glass J.I."/>
            <person name="Rusch D."/>
            <person name="Podicherti R."/>
            <person name="Tsui H.-C.T."/>
            <person name="Winkler M.E."/>
        </authorList>
    </citation>
    <scope>NUCLEOTIDE SEQUENCE</scope>
</reference>
<feature type="domain" description="UDP-3-O-[3-hydroxymyristoyl] glucosamine N-acyltransferase non-repeat region" evidence="7">
    <location>
        <begin position="26"/>
        <end position="92"/>
    </location>
</feature>
<evidence type="ECO:0000256" key="4">
    <source>
        <dbReference type="ARBA" id="ARBA00022737"/>
    </source>
</evidence>
<name>A0A381QRS8_9ZZZZ</name>
<dbReference type="SUPFAM" id="SSF51161">
    <property type="entry name" value="Trimeric LpxA-like enzymes"/>
    <property type="match status" value="1"/>
</dbReference>
<dbReference type="CDD" id="cd03352">
    <property type="entry name" value="LbH_LpxD"/>
    <property type="match status" value="1"/>
</dbReference>
<dbReference type="InterPro" id="IPR001451">
    <property type="entry name" value="Hexapep"/>
</dbReference>
<organism evidence="8">
    <name type="scientific">marine metagenome</name>
    <dbReference type="NCBI Taxonomy" id="408172"/>
    <lineage>
        <taxon>unclassified sequences</taxon>
        <taxon>metagenomes</taxon>
        <taxon>ecological metagenomes</taxon>
    </lineage>
</organism>
<accession>A0A381QRS8</accession>
<evidence type="ECO:0000256" key="6">
    <source>
        <dbReference type="ARBA" id="ARBA00023315"/>
    </source>
</evidence>
<evidence type="ECO:0000256" key="1">
    <source>
        <dbReference type="ARBA" id="ARBA00022516"/>
    </source>
</evidence>
<evidence type="ECO:0000256" key="2">
    <source>
        <dbReference type="ARBA" id="ARBA00022556"/>
    </source>
</evidence>
<dbReference type="PANTHER" id="PTHR43378">
    <property type="entry name" value="UDP-3-O-ACYLGLUCOSAMINE N-ACYLTRANSFERASE"/>
    <property type="match status" value="1"/>
</dbReference>
<dbReference type="GO" id="GO:0016020">
    <property type="term" value="C:membrane"/>
    <property type="evidence" value="ECO:0007669"/>
    <property type="project" value="GOC"/>
</dbReference>
<dbReference type="EMBL" id="UINC01001483">
    <property type="protein sequence ID" value="SUZ81830.1"/>
    <property type="molecule type" value="Genomic_DNA"/>
</dbReference>
<keyword evidence="3" id="KW-0808">Transferase</keyword>
<evidence type="ECO:0000259" key="7">
    <source>
        <dbReference type="Pfam" id="PF04613"/>
    </source>
</evidence>
<sequence length="343" mass="35971">VAHNKSYTLGEIAELLGIKLDGDEKCKIHGLGTLKHAIPGQLSFLSNPTYINQLSSTKASAVIVEAKYADIYPGNLLVSKDPYVSFALASALFSTTPKSELGVHDSAHVDERAQLGGNVSIGPNVVIEGNARVGANCIIGAGCFIGEGAILGDNAHLYNNVTLYHGVRIGRDVIIHTGAVIGADGFGFASDRKKSIKIHQLGAVQIGDDVEIGAGTTIDRGAIDDTVIEQGVKIDNQVQIGHNCLVGAHSLICGCTAIAGSVTIGKHCVMGGASGAVGHITIADEVQVSAMSLVSGSIKEPGIYSSGTGHMKTRDWKRNIVRFAQLDSITKRLKELEKKNQTK</sequence>
<dbReference type="AlphaFoldDB" id="A0A381QRS8"/>
<dbReference type="PANTHER" id="PTHR43378:SF2">
    <property type="entry name" value="UDP-3-O-ACYLGLUCOSAMINE N-ACYLTRANSFERASE 1, MITOCHONDRIAL-RELATED"/>
    <property type="match status" value="1"/>
</dbReference>
<proteinExistence type="inferred from homology"/>
<dbReference type="GO" id="GO:0009245">
    <property type="term" value="P:lipid A biosynthetic process"/>
    <property type="evidence" value="ECO:0007669"/>
    <property type="project" value="UniProtKB-KW"/>
</dbReference>
<dbReference type="InterPro" id="IPR007691">
    <property type="entry name" value="LpxD"/>
</dbReference>
<keyword evidence="4" id="KW-0677">Repeat</keyword>
<dbReference type="InterPro" id="IPR020573">
    <property type="entry name" value="UDP_GlcNAc_AcTrfase_non-rep"/>
</dbReference>
<protein>
    <recommendedName>
        <fullName evidence="7">UDP-3-O-[3-hydroxymyristoyl] glucosamine N-acyltransferase non-repeat region domain-containing protein</fullName>
    </recommendedName>
</protein>
<dbReference type="Pfam" id="PF14602">
    <property type="entry name" value="Hexapep_2"/>
    <property type="match status" value="1"/>
</dbReference>
<keyword evidence="2" id="KW-0441">Lipid A biosynthesis</keyword>
<dbReference type="Gene3D" id="2.160.10.10">
    <property type="entry name" value="Hexapeptide repeat proteins"/>
    <property type="match status" value="1"/>
</dbReference>
<evidence type="ECO:0000256" key="3">
    <source>
        <dbReference type="ARBA" id="ARBA00022679"/>
    </source>
</evidence>
<keyword evidence="5" id="KW-0443">Lipid metabolism</keyword>
<dbReference type="Gene3D" id="1.20.5.170">
    <property type="match status" value="1"/>
</dbReference>